<dbReference type="STRING" id="240427.AYR62_14945"/>
<dbReference type="SUPFAM" id="SSF46785">
    <property type="entry name" value="Winged helix' DNA-binding domain"/>
    <property type="match status" value="1"/>
</dbReference>
<evidence type="ECO:0000256" key="3">
    <source>
        <dbReference type="ARBA" id="ARBA00023163"/>
    </source>
</evidence>
<protein>
    <recommendedName>
        <fullName evidence="6">HTH marR-type domain-containing protein</fullName>
    </recommendedName>
</protein>
<keyword evidence="3" id="KW-0804">Transcription</keyword>
<reference evidence="4 5" key="1">
    <citation type="submission" date="2016-03" db="EMBL/GenBank/DDBJ databases">
        <title>Pediococcus and Lactobacillus from brewery environment - whole genome sequencing and assembly.</title>
        <authorList>
            <person name="Behr J."/>
            <person name="Geissler A.J."/>
            <person name="Vogel R.F."/>
        </authorList>
    </citation>
    <scope>NUCLEOTIDE SEQUENCE [LARGE SCALE GENOMIC DNA]</scope>
    <source>
        <strain evidence="4 5">TMW 1.1995</strain>
    </source>
</reference>
<dbReference type="PANTHER" id="PTHR42756">
    <property type="entry name" value="TRANSCRIPTIONAL REGULATOR, MARR"/>
    <property type="match status" value="1"/>
</dbReference>
<dbReference type="Proteomes" id="UP000093267">
    <property type="component" value="Chromosome"/>
</dbReference>
<evidence type="ECO:0000256" key="1">
    <source>
        <dbReference type="ARBA" id="ARBA00023015"/>
    </source>
</evidence>
<dbReference type="GO" id="GO:0003677">
    <property type="term" value="F:DNA binding"/>
    <property type="evidence" value="ECO:0007669"/>
    <property type="project" value="UniProtKB-KW"/>
</dbReference>
<evidence type="ECO:0000313" key="4">
    <source>
        <dbReference type="EMBL" id="ANZ66717.1"/>
    </source>
</evidence>
<dbReference type="InterPro" id="IPR036388">
    <property type="entry name" value="WH-like_DNA-bd_sf"/>
</dbReference>
<evidence type="ECO:0000313" key="5">
    <source>
        <dbReference type="Proteomes" id="UP000093267"/>
    </source>
</evidence>
<keyword evidence="1" id="KW-0805">Transcription regulation</keyword>
<keyword evidence="5" id="KW-1185">Reference proteome</keyword>
<dbReference type="Gene3D" id="1.10.10.10">
    <property type="entry name" value="Winged helix-like DNA-binding domain superfamily/Winged helix DNA-binding domain"/>
    <property type="match status" value="1"/>
</dbReference>
<evidence type="ECO:0000256" key="2">
    <source>
        <dbReference type="ARBA" id="ARBA00023125"/>
    </source>
</evidence>
<accession>A0A1B2IXF9</accession>
<organism evidence="4 5">
    <name type="scientific">Secundilactobacillus paracollinoides</name>
    <dbReference type="NCBI Taxonomy" id="240427"/>
    <lineage>
        <taxon>Bacteria</taxon>
        <taxon>Bacillati</taxon>
        <taxon>Bacillota</taxon>
        <taxon>Bacilli</taxon>
        <taxon>Lactobacillales</taxon>
        <taxon>Lactobacillaceae</taxon>
        <taxon>Secundilactobacillus</taxon>
    </lineage>
</organism>
<dbReference type="RefSeq" id="WP_083215497.1">
    <property type="nucleotide sequence ID" value="NZ_CP014915.1"/>
</dbReference>
<gene>
    <name evidence="4" type="ORF">AYR63_05935</name>
</gene>
<sequence>MFQKDIEVEYGLRAPTATNMLKEMVRNGLIVRQPTVYDNRLKQIIPTAKAHEFETQILADINGLEQRMTRRITTDDLNTFLSVVDQMLLNLAD</sequence>
<proteinExistence type="predicted"/>
<dbReference type="AlphaFoldDB" id="A0A1B2IXF9"/>
<name>A0A1B2IXF9_9LACO</name>
<dbReference type="PANTHER" id="PTHR42756:SF1">
    <property type="entry name" value="TRANSCRIPTIONAL REPRESSOR OF EMRAB OPERON"/>
    <property type="match status" value="1"/>
</dbReference>
<evidence type="ECO:0008006" key="6">
    <source>
        <dbReference type="Google" id="ProtNLM"/>
    </source>
</evidence>
<dbReference type="InterPro" id="IPR036390">
    <property type="entry name" value="WH_DNA-bd_sf"/>
</dbReference>
<dbReference type="EMBL" id="CP014924">
    <property type="protein sequence ID" value="ANZ66717.1"/>
    <property type="molecule type" value="Genomic_DNA"/>
</dbReference>
<keyword evidence="2" id="KW-0238">DNA-binding</keyword>
<dbReference type="KEGG" id="lpd:AYR62_14945"/>